<feature type="domain" description="Response regulatory" evidence="8">
    <location>
        <begin position="5"/>
        <end position="122"/>
    </location>
</feature>
<keyword evidence="2 5" id="KW-0145">Chemotaxis</keyword>
<evidence type="ECO:0000259" key="9">
    <source>
        <dbReference type="PROSITE" id="PS50122"/>
    </source>
</evidence>
<dbReference type="Proteomes" id="UP001333710">
    <property type="component" value="Chromosome"/>
</dbReference>
<comment type="subcellular location">
    <subcellularLocation>
        <location evidence="5">Cytoplasm</location>
    </subcellularLocation>
</comment>
<proteinExistence type="inferred from homology"/>
<protein>
    <recommendedName>
        <fullName evidence="5">Protein-glutamate methylesterase/protein-glutamine glutaminase</fullName>
        <ecNumber evidence="5">3.1.1.61</ecNumber>
        <ecNumber evidence="5">3.5.1.44</ecNumber>
    </recommendedName>
</protein>
<dbReference type="InterPro" id="IPR011006">
    <property type="entry name" value="CheY-like_superfamily"/>
</dbReference>
<comment type="catalytic activity">
    <reaction evidence="4 5">
        <text>[protein]-L-glutamate 5-O-methyl ester + H2O = L-glutamyl-[protein] + methanol + H(+)</text>
        <dbReference type="Rhea" id="RHEA:23236"/>
        <dbReference type="Rhea" id="RHEA-COMP:10208"/>
        <dbReference type="Rhea" id="RHEA-COMP:10311"/>
        <dbReference type="ChEBI" id="CHEBI:15377"/>
        <dbReference type="ChEBI" id="CHEBI:15378"/>
        <dbReference type="ChEBI" id="CHEBI:17790"/>
        <dbReference type="ChEBI" id="CHEBI:29973"/>
        <dbReference type="ChEBI" id="CHEBI:82795"/>
        <dbReference type="EC" id="3.1.1.61"/>
    </reaction>
</comment>
<dbReference type="Pfam" id="PF00072">
    <property type="entry name" value="Response_reg"/>
    <property type="match status" value="1"/>
</dbReference>
<dbReference type="PIRSF" id="PIRSF000876">
    <property type="entry name" value="RR_chemtxs_CheB"/>
    <property type="match status" value="1"/>
</dbReference>
<dbReference type="GO" id="GO:0008984">
    <property type="term" value="F:protein-glutamate methylesterase activity"/>
    <property type="evidence" value="ECO:0007669"/>
    <property type="project" value="UniProtKB-UniRule"/>
</dbReference>
<dbReference type="SUPFAM" id="SSF52172">
    <property type="entry name" value="CheY-like"/>
    <property type="match status" value="1"/>
</dbReference>
<dbReference type="InterPro" id="IPR001789">
    <property type="entry name" value="Sig_transdc_resp-reg_receiver"/>
</dbReference>
<dbReference type="NCBIfam" id="NF001965">
    <property type="entry name" value="PRK00742.1"/>
    <property type="match status" value="1"/>
</dbReference>
<dbReference type="PANTHER" id="PTHR42872:SF6">
    <property type="entry name" value="PROTEIN-GLUTAMATE METHYLESTERASE_PROTEIN-GLUTAMINE GLUTAMINASE"/>
    <property type="match status" value="1"/>
</dbReference>
<feature type="active site" evidence="5 6">
    <location>
        <position position="207"/>
    </location>
</feature>
<dbReference type="GO" id="GO:0005737">
    <property type="term" value="C:cytoplasm"/>
    <property type="evidence" value="ECO:0007669"/>
    <property type="project" value="UniProtKB-SubCell"/>
</dbReference>
<dbReference type="CDD" id="cd16432">
    <property type="entry name" value="CheB_Rec"/>
    <property type="match status" value="1"/>
</dbReference>
<evidence type="ECO:0000256" key="1">
    <source>
        <dbReference type="ARBA" id="ARBA00022490"/>
    </source>
</evidence>
<accession>A0AA48HP54</accession>
<organism evidence="10 11">
    <name type="scientific">Planctobacterium marinum</name>
    <dbReference type="NCBI Taxonomy" id="1631968"/>
    <lineage>
        <taxon>Bacteria</taxon>
        <taxon>Pseudomonadati</taxon>
        <taxon>Pseudomonadota</taxon>
        <taxon>Gammaproteobacteria</taxon>
        <taxon>Alteromonadales</taxon>
        <taxon>Alteromonadaceae</taxon>
        <taxon>Planctobacterium</taxon>
    </lineage>
</organism>
<evidence type="ECO:0000256" key="5">
    <source>
        <dbReference type="HAMAP-Rule" id="MF_00099"/>
    </source>
</evidence>
<evidence type="ECO:0000256" key="3">
    <source>
        <dbReference type="ARBA" id="ARBA00022801"/>
    </source>
</evidence>
<feature type="active site" evidence="5 6">
    <location>
        <position position="180"/>
    </location>
</feature>
<dbReference type="SMART" id="SM00448">
    <property type="entry name" value="REC"/>
    <property type="match status" value="1"/>
</dbReference>
<dbReference type="InterPro" id="IPR035909">
    <property type="entry name" value="CheB_C"/>
</dbReference>
<dbReference type="EC" id="3.1.1.61" evidence="5"/>
<dbReference type="EC" id="3.5.1.44" evidence="5"/>
<feature type="domain" description="CheB-type methylesterase" evidence="9">
    <location>
        <begin position="168"/>
        <end position="337"/>
    </location>
</feature>
<dbReference type="AlphaFoldDB" id="A0AA48HP54"/>
<evidence type="ECO:0000256" key="7">
    <source>
        <dbReference type="PROSITE-ProRule" id="PRU00169"/>
    </source>
</evidence>
<dbReference type="KEGG" id="pmaw:MACH26_39020"/>
<dbReference type="HAMAP" id="MF_00099">
    <property type="entry name" value="CheB_chemtxs"/>
    <property type="match status" value="1"/>
</dbReference>
<comment type="catalytic activity">
    <reaction evidence="5">
        <text>L-glutaminyl-[protein] + H2O = L-glutamyl-[protein] + NH4(+)</text>
        <dbReference type="Rhea" id="RHEA:16441"/>
        <dbReference type="Rhea" id="RHEA-COMP:10207"/>
        <dbReference type="Rhea" id="RHEA-COMP:10208"/>
        <dbReference type="ChEBI" id="CHEBI:15377"/>
        <dbReference type="ChEBI" id="CHEBI:28938"/>
        <dbReference type="ChEBI" id="CHEBI:29973"/>
        <dbReference type="ChEBI" id="CHEBI:30011"/>
        <dbReference type="EC" id="3.5.1.44"/>
    </reaction>
</comment>
<dbReference type="EMBL" id="AP027272">
    <property type="protein sequence ID" value="BDX08381.1"/>
    <property type="molecule type" value="Genomic_DNA"/>
</dbReference>
<reference evidence="10" key="1">
    <citation type="submission" date="2023-01" db="EMBL/GenBank/DDBJ databases">
        <title>Complete genome sequence of Planctobacterium marinum strain Dej080120_11.</title>
        <authorList>
            <person name="Ueki S."/>
            <person name="Maruyama F."/>
        </authorList>
    </citation>
    <scope>NUCLEOTIDE SEQUENCE</scope>
    <source>
        <strain evidence="10">Dej080120_11</strain>
    </source>
</reference>
<comment type="similarity">
    <text evidence="5">Belongs to the CheB family.</text>
</comment>
<evidence type="ECO:0000313" key="11">
    <source>
        <dbReference type="Proteomes" id="UP001333710"/>
    </source>
</evidence>
<evidence type="ECO:0000313" key="10">
    <source>
        <dbReference type="EMBL" id="BDX08381.1"/>
    </source>
</evidence>
<dbReference type="Pfam" id="PF01339">
    <property type="entry name" value="CheB_methylest"/>
    <property type="match status" value="1"/>
</dbReference>
<comment type="function">
    <text evidence="5">Involved in chemotaxis. Part of a chemotaxis signal transduction system that modulates chemotaxis in response to various stimuli. Catalyzes the demethylation of specific methylglutamate residues introduced into the chemoreceptors (methyl-accepting chemotaxis proteins or MCP) by CheR. Also mediates the irreversible deamidation of specific glutamine residues to glutamic acid.</text>
</comment>
<dbReference type="PROSITE" id="PS50122">
    <property type="entry name" value="CHEB"/>
    <property type="match status" value="1"/>
</dbReference>
<dbReference type="GO" id="GO:0000156">
    <property type="term" value="F:phosphorelay response regulator activity"/>
    <property type="evidence" value="ECO:0007669"/>
    <property type="project" value="InterPro"/>
</dbReference>
<gene>
    <name evidence="10" type="primary">cheB1_2</name>
    <name evidence="5" type="synonym">cheB</name>
    <name evidence="10" type="ORF">MACH26_39020</name>
</gene>
<keyword evidence="5 7" id="KW-0597">Phosphoprotein</keyword>
<comment type="PTM">
    <text evidence="5">Phosphorylated by CheA. Phosphorylation of the N-terminal regulatory domain activates the methylesterase activity.</text>
</comment>
<evidence type="ECO:0000256" key="4">
    <source>
        <dbReference type="ARBA" id="ARBA00048267"/>
    </source>
</evidence>
<comment type="domain">
    <text evidence="5">Contains a C-terminal catalytic domain, and an N-terminal region which modulates catalytic activity.</text>
</comment>
<evidence type="ECO:0000256" key="6">
    <source>
        <dbReference type="PROSITE-ProRule" id="PRU00050"/>
    </source>
</evidence>
<feature type="modified residue" description="4-aspartylphosphate" evidence="5 7">
    <location>
        <position position="56"/>
    </location>
</feature>
<keyword evidence="1 5" id="KW-0963">Cytoplasm</keyword>
<dbReference type="InterPro" id="IPR000673">
    <property type="entry name" value="Sig_transdc_resp-reg_Me-estase"/>
</dbReference>
<keyword evidence="11" id="KW-1185">Reference proteome</keyword>
<dbReference type="PANTHER" id="PTHR42872">
    <property type="entry name" value="PROTEIN-GLUTAMATE METHYLESTERASE/PROTEIN-GLUTAMINE GLUTAMINASE"/>
    <property type="match status" value="1"/>
</dbReference>
<keyword evidence="3 5" id="KW-0378">Hydrolase</keyword>
<dbReference type="Gene3D" id="3.40.50.180">
    <property type="entry name" value="Methylesterase CheB, C-terminal domain"/>
    <property type="match status" value="1"/>
</dbReference>
<name>A0AA48HP54_9ALTE</name>
<dbReference type="RefSeq" id="WP_338294453.1">
    <property type="nucleotide sequence ID" value="NZ_AP027272.1"/>
</dbReference>
<sequence>MDKIKVLIVDDSKLIRDILTSLLSSDARIQVVGTAEDPYDARQKIKDLNPDVLTLDVEMPKMNGVAFLKNLMRLRPMPVVMISTLTSEGSQITMQALELGAIDFVAKPNDLSRIMGEYSQEIISKVITAAGVSQQKLTAIQQKLTQPEAPEPVKPLSTQAAISADSNAKPAKKIIAIGGSTGSLEALRELLVAVNFTGKEAIVVALHLPGRFTESYAKRLDGQLPCVVKEAQHGEPIREGHIYIAPGGQHLEVRKRAFGFENVITDEAPVNLHRPSVEVLFDSVAKHGEGNAIAMILTGMGKDGSEALARVRSAGMRTFAQNEASSVVWGMPGAAVNEFNAVAPADVLDLQGLASAVSKFGR</sequence>
<dbReference type="PROSITE" id="PS50110">
    <property type="entry name" value="RESPONSE_REGULATORY"/>
    <property type="match status" value="1"/>
</dbReference>
<dbReference type="Gene3D" id="3.40.50.2300">
    <property type="match status" value="1"/>
</dbReference>
<dbReference type="SUPFAM" id="SSF52738">
    <property type="entry name" value="Methylesterase CheB, C-terminal domain"/>
    <property type="match status" value="1"/>
</dbReference>
<dbReference type="GO" id="GO:0006935">
    <property type="term" value="P:chemotaxis"/>
    <property type="evidence" value="ECO:0007669"/>
    <property type="project" value="UniProtKB-UniRule"/>
</dbReference>
<dbReference type="InterPro" id="IPR008248">
    <property type="entry name" value="CheB-like"/>
</dbReference>
<evidence type="ECO:0000259" key="8">
    <source>
        <dbReference type="PROSITE" id="PS50110"/>
    </source>
</evidence>
<evidence type="ECO:0000256" key="2">
    <source>
        <dbReference type="ARBA" id="ARBA00022500"/>
    </source>
</evidence>
<dbReference type="GO" id="GO:0050568">
    <property type="term" value="F:protein-glutamine glutaminase activity"/>
    <property type="evidence" value="ECO:0007669"/>
    <property type="project" value="UniProtKB-UniRule"/>
</dbReference>
<dbReference type="CDD" id="cd17541">
    <property type="entry name" value="REC_CheB-like"/>
    <property type="match status" value="1"/>
</dbReference>
<feature type="active site" evidence="5 6">
    <location>
        <position position="303"/>
    </location>
</feature>